<reference evidence="8 9" key="1">
    <citation type="submission" date="2019-02" db="EMBL/GenBank/DDBJ databases">
        <title>Paenibacillus sp. nov., isolated from surface-sterilized tissue of Thalictrum simplex L.</title>
        <authorList>
            <person name="Tuo L."/>
        </authorList>
    </citation>
    <scope>NUCLEOTIDE SEQUENCE [LARGE SCALE GENOMIC DNA]</scope>
    <source>
        <strain evidence="8 9">N2SHLJ1</strain>
    </source>
</reference>
<gene>
    <name evidence="8" type="ORF">EYB31_29440</name>
</gene>
<dbReference type="InterPro" id="IPR013320">
    <property type="entry name" value="ConA-like_dom_sf"/>
</dbReference>
<evidence type="ECO:0000256" key="4">
    <source>
        <dbReference type="ARBA" id="ARBA00023326"/>
    </source>
</evidence>
<sequence length="1256" mass="131964">MLKRNSKSFLGIILVVALVFSMLPVMPASVAHAAATNLLPSNLTLNGNIKASSQQSTRLAVNVGNSVTWTLGANTVFSATYNNLWVAIDLGSSSDIKGLNFQTSADDAATKSRGSQYEISYSNDASANSPWNKLPATPNNNPITFSPTANGWTSAAVVPTTIASGTIPNGTYSWKLDGKYFSTVTFTNPITARYILINYTLNPSPATGQLGIGQLRIIPPVTLSSASGSFYRTLQNTLSTQANFDTDTDFAGITNGSYTLVQGTDYTVDANNVVTFSNNYLNSLANGNYNLSFNFSSSQGPSTLPYVLTVAAAADSSLSPQGAIYIPASPSTVSTALNFNGNTFKNISDGTTVLSSSAYTVSGDGTTVTFNQSYLDTLSMGTHAYTFNFNQGMPQTFMITISGKPPAAGIDYRYWTLQEPLTGGAGQTSQTLQAGYADPYFYIGTDGSQVFMDTAVGGTTSGSAHPRSELREYDPLAGKDAGWLPAGANVMTNNVAVAALGTLDGVGWTTIGQVFDNDVTTLCELEYGYDPARPNSNIRILYEPEGRNEIGYQYLPIKIPLNQYFTYRMTLNDGVLKVYINGSLIFNGQTASNQVIPPAHKYYFKAGNYDQTAKFGDVNYIPYTVVQFKSINVYHTPTVSSNADLNSLALSNGTLSPSFASGTTVYTSNVANSVSSVTVTANVYDTNAMLTVNGTQVVSGQASGAINLNVGSNVIPIVVTAEDGTTKAYNVTVTRADMLTANSGVPIAITDAPVSVTVPSGVTNAKVQVTTTTEGSNLVATLPNVEATATTSLGNVSVAIPEGTKITAPSTWDGTIKLPEVQSSSSVSISNATVSAVIEVGSADVTLTFDKAVRLLIPSQGGKSAGYVRNGVFTPISGTISADTQAAADNEIAAGGEAAITVGGDLVIWTKHFTKFASYTPVTPTQTYYSSGSSGSAPVNSGTISAANGGTIAFNGVKIDLPAGAGEGIVLITVDKISDSLVPTADNALQRVGDAFEIKKSNDGDFSKPVVITLPYDKSKVNLTKSTVSIYGLDEQTKKWMRLADVKVDSENGTVSGSVKHFGKFAVLASDKVKSEQPQASAGNFTDLTGHWAEASVLELVKRGAINGYPDNTFKPNNQITRAEFVSLIVKAFNLQAKDGKSFADTQDHWAKDEIATAAALGVVTGYDESTFGPDEKITREQMAVIVVRAAKLGTAAGSVNFSDSSDISDWARAAMASAVKSGLIGGYEDGTVKPQANTTRGEAATILLRALQQMK</sequence>
<protein>
    <submittedName>
        <fullName evidence="8">Uncharacterized protein</fullName>
    </submittedName>
</protein>
<dbReference type="SUPFAM" id="SSF81296">
    <property type="entry name" value="E set domains"/>
    <property type="match status" value="2"/>
</dbReference>
<dbReference type="PROSITE" id="PS51272">
    <property type="entry name" value="SLH"/>
    <property type="match status" value="3"/>
</dbReference>
<dbReference type="SUPFAM" id="SSF49899">
    <property type="entry name" value="Concanavalin A-like lectins/glucanases"/>
    <property type="match status" value="1"/>
</dbReference>
<feature type="domain" description="SLH" evidence="7">
    <location>
        <begin position="1199"/>
        <end position="1256"/>
    </location>
</feature>
<keyword evidence="9" id="KW-1185">Reference proteome</keyword>
<dbReference type="InterPro" id="IPR014756">
    <property type="entry name" value="Ig_E-set"/>
</dbReference>
<feature type="domain" description="SLH" evidence="7">
    <location>
        <begin position="1080"/>
        <end position="1143"/>
    </location>
</feature>
<evidence type="ECO:0000256" key="2">
    <source>
        <dbReference type="ARBA" id="ARBA00023001"/>
    </source>
</evidence>
<dbReference type="Pfam" id="PF08787">
    <property type="entry name" value="Alginate_lyase2"/>
    <property type="match status" value="1"/>
</dbReference>
<dbReference type="Proteomes" id="UP000293142">
    <property type="component" value="Unassembled WGS sequence"/>
</dbReference>
<dbReference type="InterPro" id="IPR051465">
    <property type="entry name" value="Cell_Envelope_Struct_Comp"/>
</dbReference>
<evidence type="ECO:0000313" key="8">
    <source>
        <dbReference type="EMBL" id="TBL71506.1"/>
    </source>
</evidence>
<dbReference type="Pfam" id="PF03442">
    <property type="entry name" value="CBM_X2"/>
    <property type="match status" value="2"/>
</dbReference>
<dbReference type="InterPro" id="IPR000421">
    <property type="entry name" value="FA58C"/>
</dbReference>
<proteinExistence type="predicted"/>
<dbReference type="Pfam" id="PF00395">
    <property type="entry name" value="SLH"/>
    <property type="match status" value="3"/>
</dbReference>
<keyword evidence="3" id="KW-0119">Carbohydrate metabolism</keyword>
<comment type="caution">
    <text evidence="8">The sequence shown here is derived from an EMBL/GenBank/DDBJ whole genome shotgun (WGS) entry which is preliminary data.</text>
</comment>
<evidence type="ECO:0000256" key="1">
    <source>
        <dbReference type="ARBA" id="ARBA00022729"/>
    </source>
</evidence>
<evidence type="ECO:0000259" key="7">
    <source>
        <dbReference type="PROSITE" id="PS51272"/>
    </source>
</evidence>
<dbReference type="PANTHER" id="PTHR43308:SF5">
    <property type="entry name" value="S-LAYER PROTEIN _ PEPTIDOGLYCAN ENDO-BETA-N-ACETYLGLUCOSAMINIDASE"/>
    <property type="match status" value="1"/>
</dbReference>
<evidence type="ECO:0000313" key="9">
    <source>
        <dbReference type="Proteomes" id="UP000293142"/>
    </source>
</evidence>
<accession>A0A4Q9DHR7</accession>
<dbReference type="Pfam" id="PF12733">
    <property type="entry name" value="Cadherin-like"/>
    <property type="match status" value="1"/>
</dbReference>
<dbReference type="OrthoDB" id="504962at2"/>
<dbReference type="Gene3D" id="2.60.40.10">
    <property type="entry name" value="Immunoglobulins"/>
    <property type="match status" value="2"/>
</dbReference>
<feature type="domain" description="SLH" evidence="7">
    <location>
        <begin position="1144"/>
        <end position="1198"/>
    </location>
</feature>
<evidence type="ECO:0000256" key="5">
    <source>
        <dbReference type="SAM" id="SignalP"/>
    </source>
</evidence>
<keyword evidence="1 5" id="KW-0732">Signal</keyword>
<dbReference type="Gene3D" id="2.60.120.260">
    <property type="entry name" value="Galactose-binding domain-like"/>
    <property type="match status" value="1"/>
</dbReference>
<feature type="chain" id="PRO_5020901077" evidence="5">
    <location>
        <begin position="34"/>
        <end position="1256"/>
    </location>
</feature>
<feature type="signal peptide" evidence="5">
    <location>
        <begin position="1"/>
        <end position="33"/>
    </location>
</feature>
<organism evidence="8 9">
    <name type="scientific">Paenibacillus thalictri</name>
    <dbReference type="NCBI Taxonomy" id="2527873"/>
    <lineage>
        <taxon>Bacteria</taxon>
        <taxon>Bacillati</taxon>
        <taxon>Bacillota</taxon>
        <taxon>Bacilli</taxon>
        <taxon>Bacillales</taxon>
        <taxon>Paenibacillaceae</taxon>
        <taxon>Paenibacillus</taxon>
    </lineage>
</organism>
<keyword evidence="4" id="KW-0624">Polysaccharide degradation</keyword>
<dbReference type="InterPro" id="IPR014895">
    <property type="entry name" value="Alginate_lyase_2"/>
</dbReference>
<evidence type="ECO:0000256" key="3">
    <source>
        <dbReference type="ARBA" id="ARBA00023277"/>
    </source>
</evidence>
<dbReference type="InterPro" id="IPR005102">
    <property type="entry name" value="Carbo-bd_X2"/>
</dbReference>
<feature type="domain" description="F5/8 type C" evidence="6">
    <location>
        <begin position="31"/>
        <end position="134"/>
    </location>
</feature>
<dbReference type="InterPro" id="IPR025883">
    <property type="entry name" value="Cadherin-like_domain"/>
</dbReference>
<dbReference type="Gene3D" id="2.60.220.30">
    <property type="match status" value="1"/>
</dbReference>
<dbReference type="PROSITE" id="PS50022">
    <property type="entry name" value="FA58C_3"/>
    <property type="match status" value="1"/>
</dbReference>
<name>A0A4Q9DHR7_9BACL</name>
<dbReference type="InterPro" id="IPR001119">
    <property type="entry name" value="SLH_dom"/>
</dbReference>
<evidence type="ECO:0000259" key="6">
    <source>
        <dbReference type="PROSITE" id="PS50022"/>
    </source>
</evidence>
<dbReference type="RefSeq" id="WP_131017082.1">
    <property type="nucleotide sequence ID" value="NZ_SIRE01000025.1"/>
</dbReference>
<dbReference type="GO" id="GO:0030245">
    <property type="term" value="P:cellulose catabolic process"/>
    <property type="evidence" value="ECO:0007669"/>
    <property type="project" value="UniProtKB-KW"/>
</dbReference>
<keyword evidence="2" id="KW-0136">Cellulose degradation</keyword>
<dbReference type="EMBL" id="SIRE01000025">
    <property type="protein sequence ID" value="TBL71506.1"/>
    <property type="molecule type" value="Genomic_DNA"/>
</dbReference>
<dbReference type="InterPro" id="IPR013783">
    <property type="entry name" value="Ig-like_fold"/>
</dbReference>
<dbReference type="Gene3D" id="2.60.120.200">
    <property type="match status" value="1"/>
</dbReference>
<dbReference type="AlphaFoldDB" id="A0A4Q9DHR7"/>
<dbReference type="PANTHER" id="PTHR43308">
    <property type="entry name" value="OUTER MEMBRANE PROTEIN ALPHA-RELATED"/>
    <property type="match status" value="1"/>
</dbReference>